<organism evidence="2 3">
    <name type="scientific">Pleurodeles waltl</name>
    <name type="common">Iberian ribbed newt</name>
    <dbReference type="NCBI Taxonomy" id="8319"/>
    <lineage>
        <taxon>Eukaryota</taxon>
        <taxon>Metazoa</taxon>
        <taxon>Chordata</taxon>
        <taxon>Craniata</taxon>
        <taxon>Vertebrata</taxon>
        <taxon>Euteleostomi</taxon>
        <taxon>Amphibia</taxon>
        <taxon>Batrachia</taxon>
        <taxon>Caudata</taxon>
        <taxon>Salamandroidea</taxon>
        <taxon>Salamandridae</taxon>
        <taxon>Pleurodelinae</taxon>
        <taxon>Pleurodeles</taxon>
    </lineage>
</organism>
<evidence type="ECO:0000313" key="2">
    <source>
        <dbReference type="EMBL" id="KAJ1138542.1"/>
    </source>
</evidence>
<comment type="caution">
    <text evidence="2">The sequence shown here is derived from an EMBL/GenBank/DDBJ whole genome shotgun (WGS) entry which is preliminary data.</text>
</comment>
<accession>A0AAV7QGW1</accession>
<evidence type="ECO:0000313" key="3">
    <source>
        <dbReference type="Proteomes" id="UP001066276"/>
    </source>
</evidence>
<feature type="compositionally biased region" description="Basic and acidic residues" evidence="1">
    <location>
        <begin position="58"/>
        <end position="78"/>
    </location>
</feature>
<gene>
    <name evidence="2" type="ORF">NDU88_004923</name>
</gene>
<dbReference type="Proteomes" id="UP001066276">
    <property type="component" value="Chromosome 6"/>
</dbReference>
<dbReference type="EMBL" id="JANPWB010000010">
    <property type="protein sequence ID" value="KAJ1138542.1"/>
    <property type="molecule type" value="Genomic_DNA"/>
</dbReference>
<dbReference type="AlphaFoldDB" id="A0AAV7QGW1"/>
<reference evidence="2" key="1">
    <citation type="journal article" date="2022" name="bioRxiv">
        <title>Sequencing and chromosome-scale assembly of the giantPleurodeles waltlgenome.</title>
        <authorList>
            <person name="Brown T."/>
            <person name="Elewa A."/>
            <person name="Iarovenko S."/>
            <person name="Subramanian E."/>
            <person name="Araus A.J."/>
            <person name="Petzold A."/>
            <person name="Susuki M."/>
            <person name="Suzuki K.-i.T."/>
            <person name="Hayashi T."/>
            <person name="Toyoda A."/>
            <person name="Oliveira C."/>
            <person name="Osipova E."/>
            <person name="Leigh N.D."/>
            <person name="Simon A."/>
            <person name="Yun M.H."/>
        </authorList>
    </citation>
    <scope>NUCLEOTIDE SEQUENCE</scope>
    <source>
        <strain evidence="2">20211129_DDA</strain>
        <tissue evidence="2">Liver</tissue>
    </source>
</reference>
<protein>
    <submittedName>
        <fullName evidence="2">Uncharacterized protein</fullName>
    </submittedName>
</protein>
<keyword evidence="3" id="KW-1185">Reference proteome</keyword>
<evidence type="ECO:0000256" key="1">
    <source>
        <dbReference type="SAM" id="MobiDB-lite"/>
    </source>
</evidence>
<sequence>MHSKPDIRLQILKNSEVAKGKEEEDGEERGRSASSLKNNARRRRRRTGACQAKQVRASKGEHWKQKGDFVVGDERQCS</sequence>
<name>A0AAV7QGW1_PLEWA</name>
<proteinExistence type="predicted"/>
<feature type="region of interest" description="Disordered" evidence="1">
    <location>
        <begin position="1"/>
        <end position="78"/>
    </location>
</feature>